<evidence type="ECO:0000256" key="1">
    <source>
        <dbReference type="ARBA" id="ARBA00010402"/>
    </source>
</evidence>
<accession>A0AAD5E4E7</accession>
<organism evidence="4 5">
    <name type="scientific">Umbelopsis ramanniana AG</name>
    <dbReference type="NCBI Taxonomy" id="1314678"/>
    <lineage>
        <taxon>Eukaryota</taxon>
        <taxon>Fungi</taxon>
        <taxon>Fungi incertae sedis</taxon>
        <taxon>Mucoromycota</taxon>
        <taxon>Mucoromycotina</taxon>
        <taxon>Umbelopsidomycetes</taxon>
        <taxon>Umbelopsidales</taxon>
        <taxon>Umbelopsidaceae</taxon>
        <taxon>Umbelopsis</taxon>
    </lineage>
</organism>
<evidence type="ECO:0000256" key="2">
    <source>
        <dbReference type="PROSITE-ProRule" id="PRU00175"/>
    </source>
</evidence>
<gene>
    <name evidence="4" type="ORF">K450DRAFT_256066</name>
</gene>
<dbReference type="GeneID" id="75916781"/>
<comment type="caution">
    <text evidence="4">The sequence shown here is derived from an EMBL/GenBank/DDBJ whole genome shotgun (WGS) entry which is preliminary data.</text>
</comment>
<evidence type="ECO:0000313" key="5">
    <source>
        <dbReference type="Proteomes" id="UP001206595"/>
    </source>
</evidence>
<dbReference type="InterPro" id="IPR001841">
    <property type="entry name" value="Znf_RING"/>
</dbReference>
<name>A0AAD5E4E7_UMBRA</name>
<protein>
    <recommendedName>
        <fullName evidence="3">RING-type domain-containing protein</fullName>
    </recommendedName>
</protein>
<dbReference type="PANTHER" id="PTHR31315">
    <property type="entry name" value="PROTEIN SIP5"/>
    <property type="match status" value="1"/>
</dbReference>
<dbReference type="RefSeq" id="XP_051441656.1">
    <property type="nucleotide sequence ID" value="XM_051591438.1"/>
</dbReference>
<dbReference type="GO" id="GO:0005737">
    <property type="term" value="C:cytoplasm"/>
    <property type="evidence" value="ECO:0007669"/>
    <property type="project" value="TreeGrafter"/>
</dbReference>
<evidence type="ECO:0000313" key="4">
    <source>
        <dbReference type="EMBL" id="KAI8576652.1"/>
    </source>
</evidence>
<keyword evidence="2" id="KW-0479">Metal-binding</keyword>
<keyword evidence="2" id="KW-0863">Zinc-finger</keyword>
<dbReference type="PANTHER" id="PTHR31315:SF1">
    <property type="entry name" value="PROTEIN SIP5"/>
    <property type="match status" value="1"/>
</dbReference>
<dbReference type="EMBL" id="MU620952">
    <property type="protein sequence ID" value="KAI8576652.1"/>
    <property type="molecule type" value="Genomic_DNA"/>
</dbReference>
<proteinExistence type="inferred from homology"/>
<dbReference type="PROSITE" id="PS50089">
    <property type="entry name" value="ZF_RING_2"/>
    <property type="match status" value="1"/>
</dbReference>
<sequence length="322" mass="36127">MGLHPSKDASQDFDQGSLIPTGIYANSVQDYDYPSVRQLILQRRLAPFYEGTPTLYNVKPHTFNNNPLCFTGQQDIDYPSQPVSTNDAMSSQSNTLSRITSKTHTATIISPRSILPTVSKYRHHRKNSLPPAPKYENAVECPICFLFYPANINYTRCCHQPICSECFVNIRQPAERSTATANCPFCVEPNFGIVYHPPNLALQNTSADQDQGIVTVDLIRPYHTRLMQHRHHGNSSAAESGRGSTRRIVVRPGHDRELSPSAQDYRDYLTAMRQMNMDLEELMVSIKLSQMPLRFNRLTVMSLGNGSCSIILDGTTSRSTSV</sequence>
<evidence type="ECO:0000259" key="3">
    <source>
        <dbReference type="PROSITE" id="PS50089"/>
    </source>
</evidence>
<keyword evidence="5" id="KW-1185">Reference proteome</keyword>
<dbReference type="InterPro" id="IPR039301">
    <property type="entry name" value="Sip5/DA2"/>
</dbReference>
<reference evidence="4" key="1">
    <citation type="submission" date="2021-06" db="EMBL/GenBank/DDBJ databases">
        <authorList>
            <consortium name="DOE Joint Genome Institute"/>
            <person name="Mondo S.J."/>
            <person name="Amses K.R."/>
            <person name="Simmons D.R."/>
            <person name="Longcore J.E."/>
            <person name="Seto K."/>
            <person name="Alves G.H."/>
            <person name="Bonds A.E."/>
            <person name="Quandt C.A."/>
            <person name="Davis W.J."/>
            <person name="Chang Y."/>
            <person name="Letcher P.M."/>
            <person name="Powell M.J."/>
            <person name="Kuo A."/>
            <person name="Labutti K."/>
            <person name="Pangilinan J."/>
            <person name="Andreopoulos W."/>
            <person name="Tritt A."/>
            <person name="Riley R."/>
            <person name="Hundley H."/>
            <person name="Johnson J."/>
            <person name="Lipzen A."/>
            <person name="Barry K."/>
            <person name="Berbee M.L."/>
            <person name="Buchler N.E."/>
            <person name="Grigoriev I.V."/>
            <person name="Spatafora J.W."/>
            <person name="Stajich J.E."/>
            <person name="James T.Y."/>
        </authorList>
    </citation>
    <scope>NUCLEOTIDE SEQUENCE</scope>
    <source>
        <strain evidence="4">AG</strain>
    </source>
</reference>
<comment type="similarity">
    <text evidence="1">Belongs to the SIP5 family.</text>
</comment>
<dbReference type="AlphaFoldDB" id="A0AAD5E4E7"/>
<dbReference type="Proteomes" id="UP001206595">
    <property type="component" value="Unassembled WGS sequence"/>
</dbReference>
<reference evidence="4" key="2">
    <citation type="journal article" date="2022" name="Proc. Natl. Acad. Sci. U.S.A.">
        <title>Diploid-dominant life cycles characterize the early evolution of Fungi.</title>
        <authorList>
            <person name="Amses K.R."/>
            <person name="Simmons D.R."/>
            <person name="Longcore J.E."/>
            <person name="Mondo S.J."/>
            <person name="Seto K."/>
            <person name="Jeronimo G.H."/>
            <person name="Bonds A.E."/>
            <person name="Quandt C.A."/>
            <person name="Davis W.J."/>
            <person name="Chang Y."/>
            <person name="Federici B.A."/>
            <person name="Kuo A."/>
            <person name="LaButti K."/>
            <person name="Pangilinan J."/>
            <person name="Andreopoulos W."/>
            <person name="Tritt A."/>
            <person name="Riley R."/>
            <person name="Hundley H."/>
            <person name="Johnson J."/>
            <person name="Lipzen A."/>
            <person name="Barry K."/>
            <person name="Lang B.F."/>
            <person name="Cuomo C.A."/>
            <person name="Buchler N.E."/>
            <person name="Grigoriev I.V."/>
            <person name="Spatafora J.W."/>
            <person name="Stajich J.E."/>
            <person name="James T.Y."/>
        </authorList>
    </citation>
    <scope>NUCLEOTIDE SEQUENCE</scope>
    <source>
        <strain evidence="4">AG</strain>
    </source>
</reference>
<feature type="domain" description="RING-type" evidence="3">
    <location>
        <begin position="141"/>
        <end position="186"/>
    </location>
</feature>
<keyword evidence="2" id="KW-0862">Zinc</keyword>
<dbReference type="GO" id="GO:0008270">
    <property type="term" value="F:zinc ion binding"/>
    <property type="evidence" value="ECO:0007669"/>
    <property type="project" value="UniProtKB-KW"/>
</dbReference>